<gene>
    <name evidence="1" type="ORF">LVJ94_42135</name>
</gene>
<evidence type="ECO:0000313" key="2">
    <source>
        <dbReference type="Proteomes" id="UP001374803"/>
    </source>
</evidence>
<proteinExistence type="predicted"/>
<accession>A0ABZ2L2M0</accession>
<name>A0ABZ2L2M0_9BACT</name>
<reference evidence="1" key="1">
    <citation type="submission" date="2021-12" db="EMBL/GenBank/DDBJ databases">
        <title>Discovery of the Pendulisporaceae a myxobacterial family with distinct sporulation behavior and unique specialized metabolism.</title>
        <authorList>
            <person name="Garcia R."/>
            <person name="Popoff A."/>
            <person name="Bader C.D."/>
            <person name="Loehr J."/>
            <person name="Walesch S."/>
            <person name="Walt C."/>
            <person name="Boldt J."/>
            <person name="Bunk B."/>
            <person name="Haeckl F.J.F.P.J."/>
            <person name="Gunesch A.P."/>
            <person name="Birkelbach J."/>
            <person name="Nuebel U."/>
            <person name="Pietschmann T."/>
            <person name="Bach T."/>
            <person name="Mueller R."/>
        </authorList>
    </citation>
    <scope>NUCLEOTIDE SEQUENCE</scope>
    <source>
        <strain evidence="1">MSr11367</strain>
    </source>
</reference>
<protein>
    <submittedName>
        <fullName evidence="1">Uncharacterized protein</fullName>
    </submittedName>
</protein>
<dbReference type="RefSeq" id="WP_394833121.1">
    <property type="nucleotide sequence ID" value="NZ_CP089983.1"/>
</dbReference>
<dbReference type="Proteomes" id="UP001374803">
    <property type="component" value="Chromosome"/>
</dbReference>
<sequence length="112" mass="11753">MIPALAIWEASIGPDHFETVDATVLLARAELAIGDKAAAPRLKKAISYYDAHPAPAAKSAEASFAYAQLPGLPADEARSWATRAREGFSAGGSGAMARQQAVDAFLSKKRTP</sequence>
<dbReference type="EMBL" id="CP089983">
    <property type="protein sequence ID" value="WXB03491.1"/>
    <property type="molecule type" value="Genomic_DNA"/>
</dbReference>
<organism evidence="1 2">
    <name type="scientific">Pendulispora rubella</name>
    <dbReference type="NCBI Taxonomy" id="2741070"/>
    <lineage>
        <taxon>Bacteria</taxon>
        <taxon>Pseudomonadati</taxon>
        <taxon>Myxococcota</taxon>
        <taxon>Myxococcia</taxon>
        <taxon>Myxococcales</taxon>
        <taxon>Sorangiineae</taxon>
        <taxon>Pendulisporaceae</taxon>
        <taxon>Pendulispora</taxon>
    </lineage>
</organism>
<evidence type="ECO:0000313" key="1">
    <source>
        <dbReference type="EMBL" id="WXB03491.1"/>
    </source>
</evidence>
<keyword evidence="2" id="KW-1185">Reference proteome</keyword>